<evidence type="ECO:0000256" key="20">
    <source>
        <dbReference type="SAM" id="Phobius"/>
    </source>
</evidence>
<evidence type="ECO:0000256" key="11">
    <source>
        <dbReference type="ARBA" id="ARBA00022840"/>
    </source>
</evidence>
<evidence type="ECO:0000259" key="22">
    <source>
        <dbReference type="PROSITE" id="PS50011"/>
    </source>
</evidence>
<evidence type="ECO:0000256" key="9">
    <source>
        <dbReference type="ARBA" id="ARBA00022741"/>
    </source>
</evidence>
<keyword evidence="11 19" id="KW-0067">ATP-binding</keyword>
<reference evidence="26 27" key="1">
    <citation type="submission" date="2025-04" db="UniProtKB">
        <authorList>
            <consortium name="RefSeq"/>
        </authorList>
    </citation>
    <scope>IDENTIFICATION</scope>
</reference>
<keyword evidence="14" id="KW-1015">Disulfide bond</keyword>
<dbReference type="InterPro" id="IPR011009">
    <property type="entry name" value="Kinase-like_dom_sf"/>
</dbReference>
<comment type="catalytic activity">
    <reaction evidence="18 19">
        <text>L-seryl-[protein] + ATP = O-phospho-L-seryl-[protein] + ADP + H(+)</text>
        <dbReference type="Rhea" id="RHEA:17989"/>
        <dbReference type="Rhea" id="RHEA-COMP:9863"/>
        <dbReference type="Rhea" id="RHEA-COMP:11604"/>
        <dbReference type="ChEBI" id="CHEBI:15378"/>
        <dbReference type="ChEBI" id="CHEBI:29999"/>
        <dbReference type="ChEBI" id="CHEBI:30616"/>
        <dbReference type="ChEBI" id="CHEBI:83421"/>
        <dbReference type="ChEBI" id="CHEBI:456216"/>
        <dbReference type="EC" id="2.7.11.1"/>
    </reaction>
</comment>
<comment type="subcellular location">
    <subcellularLocation>
        <location evidence="1">Cell membrane</location>
        <topology evidence="1">Single-pass type I membrane protein</topology>
    </subcellularLocation>
</comment>
<dbReference type="InterPro" id="IPR000858">
    <property type="entry name" value="S_locus_glycoprot_dom"/>
</dbReference>
<dbReference type="Proteomes" id="UP000504607">
    <property type="component" value="Chromosome 6"/>
</dbReference>
<dbReference type="Pfam" id="PF01453">
    <property type="entry name" value="B_lectin"/>
    <property type="match status" value="1"/>
</dbReference>
<dbReference type="SUPFAM" id="SSF56112">
    <property type="entry name" value="Protein kinase-like (PK-like)"/>
    <property type="match status" value="1"/>
</dbReference>
<feature type="transmembrane region" description="Helical" evidence="20">
    <location>
        <begin position="440"/>
        <end position="463"/>
    </location>
</feature>
<keyword evidence="9 19" id="KW-0547">Nucleotide-binding</keyword>
<proteinExistence type="inferred from homology"/>
<comment type="similarity">
    <text evidence="19">Belongs to the protein kinase superfamily. Ser/Thr protein kinase family.</text>
</comment>
<evidence type="ECO:0000256" key="5">
    <source>
        <dbReference type="ARBA" id="ARBA00022692"/>
    </source>
</evidence>
<evidence type="ECO:0000259" key="24">
    <source>
        <dbReference type="PROSITE" id="PS50948"/>
    </source>
</evidence>
<dbReference type="Pfam" id="PF07714">
    <property type="entry name" value="PK_Tyr_Ser-Thr"/>
    <property type="match status" value="1"/>
</dbReference>
<evidence type="ECO:0000256" key="10">
    <source>
        <dbReference type="ARBA" id="ARBA00022777"/>
    </source>
</evidence>
<dbReference type="InterPro" id="IPR001480">
    <property type="entry name" value="Bulb-type_lectin_dom"/>
</dbReference>
<evidence type="ECO:0000256" key="16">
    <source>
        <dbReference type="ARBA" id="ARBA00023180"/>
    </source>
</evidence>
<evidence type="ECO:0000256" key="18">
    <source>
        <dbReference type="ARBA" id="ARBA00048679"/>
    </source>
</evidence>
<dbReference type="Gene3D" id="2.90.10.10">
    <property type="entry name" value="Bulb-type lectin domain"/>
    <property type="match status" value="2"/>
</dbReference>
<evidence type="ECO:0000256" key="4">
    <source>
        <dbReference type="ARBA" id="ARBA00022679"/>
    </source>
</evidence>
<dbReference type="KEGG" id="egu:105046518"/>
<evidence type="ECO:0000313" key="27">
    <source>
        <dbReference type="RefSeq" id="XP_019706610.1"/>
    </source>
</evidence>
<dbReference type="InterPro" id="IPR036426">
    <property type="entry name" value="Bulb-type_lectin_dom_sf"/>
</dbReference>
<keyword evidence="5 20" id="KW-0812">Transmembrane</keyword>
<dbReference type="CDD" id="cd00028">
    <property type="entry name" value="B_lectin"/>
    <property type="match status" value="1"/>
</dbReference>
<dbReference type="AlphaFoldDB" id="A0A6I9RC29"/>
<keyword evidence="7" id="KW-0430">Lectin</keyword>
<dbReference type="RefSeq" id="XP_010923424.1">
    <property type="nucleotide sequence ID" value="XM_010925122.3"/>
</dbReference>
<keyword evidence="4 19" id="KW-0808">Transferase</keyword>
<dbReference type="SMART" id="SM00108">
    <property type="entry name" value="B_lectin"/>
    <property type="match status" value="1"/>
</dbReference>
<dbReference type="Gene3D" id="1.10.510.10">
    <property type="entry name" value="Transferase(Phosphotransferase) domain 1"/>
    <property type="match status" value="2"/>
</dbReference>
<dbReference type="Gene3D" id="3.30.200.20">
    <property type="entry name" value="Phosphorylase Kinase, domain 1"/>
    <property type="match status" value="1"/>
</dbReference>
<accession>A0A6I9RC29</accession>
<sequence>MRKHQVFWFPIIFCSIAFFHTEALRIPLGSKLSVANHEDWISPNGNFAFGFFNRSDQPNRFGVGIRFNSISIPLSEQAFVWVAGAHVSVGYDSFLQLTEAGDLVLFDPSNGAAVWRSNTRNSSVAWASLRDDGNLVLLNTHQDVVWQSFDTPSDTLLPGQNLTFFKTLRAASSNFVSSYYSLLMDALGQLRLSWETNVAYWKTGATSSEPILAAVFTREGAFQLLDMRSRPVWSSFGDDHNDSSVNFRFLRLDSDGNLRMYSWTSGSNSWRKVWQAVENQCDVFATCGLSGICALTPSGDTTCECPFGGLSSNSNFNCLVPDNQTCDTGSTVITLKHTFLYGIYPPEDFITRSSIELCKNSCLQDPRCTSVTVTNDGKAQCRMKRTRFVTGHEHPSLTSISFVKVCIDPFPAVPGKVHAPSPSSAPPSPKRSSRLHISSAVVLAAGALIVFLVLQIGAFLCFLRRRKAMKSLGAARYPCQSSVGLISLSYSELKDITSDFKHRIGLNLHKGVLPIDQVVVVKELKYDAECGENIGEKQFKSWIFTLGGIHHKNLVRLLAYSCNSGRRFLVYEFIKNASVDKWLEDAKLSRRLTWRRRMDICVGVARGLAYLHSGCREFVSHGNLKWENVLLNEELEAKVTEFGVAAVRGNVSQDSQQAEVDVARFGEMIVIMVSGQQGGVDMCSWAYKEWMEGCAARVVDSRIGGKFNVEEVERMLRVAFWCIQADARLRPMMGEVLKVLEGTLSVDPPPPPYPCLKPLEESHSIQ</sequence>
<name>A0A6I9RC29_ELAGV</name>
<dbReference type="EC" id="2.7.11.1" evidence="19"/>
<dbReference type="GO" id="GO:0051707">
    <property type="term" value="P:response to other organism"/>
    <property type="evidence" value="ECO:0007669"/>
    <property type="project" value="UniProtKB-ARBA"/>
</dbReference>
<feature type="domain" description="Apple" evidence="24">
    <location>
        <begin position="326"/>
        <end position="406"/>
    </location>
</feature>
<feature type="chain" id="PRO_5044636236" description="Receptor-like serine/threonine-protein kinase" evidence="21">
    <location>
        <begin position="24"/>
        <end position="766"/>
    </location>
</feature>
<dbReference type="InterPro" id="IPR003609">
    <property type="entry name" value="Pan_app"/>
</dbReference>
<dbReference type="InterPro" id="IPR024171">
    <property type="entry name" value="SRK-like_kinase"/>
</dbReference>
<evidence type="ECO:0000256" key="3">
    <source>
        <dbReference type="ARBA" id="ARBA00022527"/>
    </source>
</evidence>
<evidence type="ECO:0000256" key="13">
    <source>
        <dbReference type="ARBA" id="ARBA00023136"/>
    </source>
</evidence>
<dbReference type="RefSeq" id="XP_019706610.1">
    <property type="nucleotide sequence ID" value="XM_019851051.2"/>
</dbReference>
<keyword evidence="6 21" id="KW-0732">Signal</keyword>
<evidence type="ECO:0000256" key="7">
    <source>
        <dbReference type="ARBA" id="ARBA00022734"/>
    </source>
</evidence>
<keyword evidence="16" id="KW-0325">Glycoprotein</keyword>
<dbReference type="GO" id="GO:0030246">
    <property type="term" value="F:carbohydrate binding"/>
    <property type="evidence" value="ECO:0007669"/>
    <property type="project" value="UniProtKB-KW"/>
</dbReference>
<evidence type="ECO:0000256" key="17">
    <source>
        <dbReference type="ARBA" id="ARBA00047899"/>
    </source>
</evidence>
<keyword evidence="3 19" id="KW-0723">Serine/threonine-protein kinase</keyword>
<dbReference type="GO" id="GO:0048544">
    <property type="term" value="P:recognition of pollen"/>
    <property type="evidence" value="ECO:0007669"/>
    <property type="project" value="InterPro"/>
</dbReference>
<evidence type="ECO:0000256" key="14">
    <source>
        <dbReference type="ARBA" id="ARBA00023157"/>
    </source>
</evidence>
<keyword evidence="15" id="KW-0675">Receptor</keyword>
<keyword evidence="2" id="KW-1003">Cell membrane</keyword>
<dbReference type="OrthoDB" id="733107at2759"/>
<evidence type="ECO:0000313" key="26">
    <source>
        <dbReference type="RefSeq" id="XP_010923424.1"/>
    </source>
</evidence>
<dbReference type="Pfam" id="PF00954">
    <property type="entry name" value="S_locus_glycop"/>
    <property type="match status" value="1"/>
</dbReference>
<dbReference type="InterPro" id="IPR001245">
    <property type="entry name" value="Ser-Thr/Tyr_kinase_cat_dom"/>
</dbReference>
<feature type="domain" description="Protein kinase" evidence="22">
    <location>
        <begin position="490"/>
        <end position="766"/>
    </location>
</feature>
<dbReference type="PROSITE" id="PS50011">
    <property type="entry name" value="PROTEIN_KINASE_DOM"/>
    <property type="match status" value="1"/>
</dbReference>
<keyword evidence="25" id="KW-1185">Reference proteome</keyword>
<evidence type="ECO:0000256" key="21">
    <source>
        <dbReference type="SAM" id="SignalP"/>
    </source>
</evidence>
<dbReference type="PANTHER" id="PTHR47974:SF13">
    <property type="entry name" value="G-TYPE LECTIN S-RECEPTOR-LIKE SERINE_THREONINE-PROTEIN KINASE SD3-1"/>
    <property type="match status" value="1"/>
</dbReference>
<evidence type="ECO:0000256" key="12">
    <source>
        <dbReference type="ARBA" id="ARBA00022989"/>
    </source>
</evidence>
<dbReference type="GO" id="GO:0004674">
    <property type="term" value="F:protein serine/threonine kinase activity"/>
    <property type="evidence" value="ECO:0007669"/>
    <property type="project" value="UniProtKB-KW"/>
</dbReference>
<dbReference type="PIRSF" id="PIRSF000641">
    <property type="entry name" value="SRK"/>
    <property type="match status" value="1"/>
</dbReference>
<keyword evidence="12 20" id="KW-1133">Transmembrane helix</keyword>
<comment type="catalytic activity">
    <reaction evidence="17 19">
        <text>L-threonyl-[protein] + ATP = O-phospho-L-threonyl-[protein] + ADP + H(+)</text>
        <dbReference type="Rhea" id="RHEA:46608"/>
        <dbReference type="Rhea" id="RHEA-COMP:11060"/>
        <dbReference type="Rhea" id="RHEA-COMP:11605"/>
        <dbReference type="ChEBI" id="CHEBI:15378"/>
        <dbReference type="ChEBI" id="CHEBI:30013"/>
        <dbReference type="ChEBI" id="CHEBI:30616"/>
        <dbReference type="ChEBI" id="CHEBI:61977"/>
        <dbReference type="ChEBI" id="CHEBI:456216"/>
        <dbReference type="EC" id="2.7.11.1"/>
    </reaction>
</comment>
<keyword evidence="13 20" id="KW-0472">Membrane</keyword>
<feature type="signal peptide" evidence="21">
    <location>
        <begin position="1"/>
        <end position="23"/>
    </location>
</feature>
<evidence type="ECO:0000259" key="23">
    <source>
        <dbReference type="PROSITE" id="PS50927"/>
    </source>
</evidence>
<dbReference type="FunFam" id="2.90.10.10:FF:000016">
    <property type="entry name" value="G-type lectin S-receptor-like serine/threonine-protein kinase"/>
    <property type="match status" value="1"/>
</dbReference>
<gene>
    <name evidence="26 27" type="primary">LOC105046518</name>
</gene>
<organism evidence="25 26">
    <name type="scientific">Elaeis guineensis var. tenera</name>
    <name type="common">Oil palm</name>
    <dbReference type="NCBI Taxonomy" id="51953"/>
    <lineage>
        <taxon>Eukaryota</taxon>
        <taxon>Viridiplantae</taxon>
        <taxon>Streptophyta</taxon>
        <taxon>Embryophyta</taxon>
        <taxon>Tracheophyta</taxon>
        <taxon>Spermatophyta</taxon>
        <taxon>Magnoliopsida</taxon>
        <taxon>Liliopsida</taxon>
        <taxon>Arecaceae</taxon>
        <taxon>Arecoideae</taxon>
        <taxon>Cocoseae</taxon>
        <taxon>Elaeidinae</taxon>
        <taxon>Elaeis</taxon>
    </lineage>
</organism>
<feature type="domain" description="Bulb-type lectin" evidence="23">
    <location>
        <begin position="25"/>
        <end position="150"/>
    </location>
</feature>
<dbReference type="PROSITE" id="PS50927">
    <property type="entry name" value="BULB_LECTIN"/>
    <property type="match status" value="2"/>
</dbReference>
<evidence type="ECO:0000256" key="1">
    <source>
        <dbReference type="ARBA" id="ARBA00004251"/>
    </source>
</evidence>
<dbReference type="SUPFAM" id="SSF51110">
    <property type="entry name" value="alpha-D-mannose-specific plant lectins"/>
    <property type="match status" value="2"/>
</dbReference>
<keyword evidence="8" id="KW-0677">Repeat</keyword>
<dbReference type="GeneID" id="105046518"/>
<evidence type="ECO:0000256" key="8">
    <source>
        <dbReference type="ARBA" id="ARBA00022737"/>
    </source>
</evidence>
<dbReference type="GO" id="GO:0005886">
    <property type="term" value="C:plasma membrane"/>
    <property type="evidence" value="ECO:0007669"/>
    <property type="project" value="UniProtKB-SubCell"/>
</dbReference>
<feature type="domain" description="Bulb-type lectin" evidence="23">
    <location>
        <begin position="153"/>
        <end position="273"/>
    </location>
</feature>
<protein>
    <recommendedName>
        <fullName evidence="19">Receptor-like serine/threonine-protein kinase</fullName>
        <ecNumber evidence="19">2.7.11.1</ecNumber>
    </recommendedName>
</protein>
<evidence type="ECO:0000256" key="19">
    <source>
        <dbReference type="PIRNR" id="PIRNR000641"/>
    </source>
</evidence>
<dbReference type="InterPro" id="IPR000719">
    <property type="entry name" value="Prot_kinase_dom"/>
</dbReference>
<evidence type="ECO:0000313" key="25">
    <source>
        <dbReference type="Proteomes" id="UP000504607"/>
    </source>
</evidence>
<dbReference type="PROSITE" id="PS50948">
    <property type="entry name" value="PAN"/>
    <property type="match status" value="1"/>
</dbReference>
<dbReference type="PANTHER" id="PTHR47974">
    <property type="entry name" value="OS07G0415500 PROTEIN"/>
    <property type="match status" value="1"/>
</dbReference>
<evidence type="ECO:0000256" key="15">
    <source>
        <dbReference type="ARBA" id="ARBA00023170"/>
    </source>
</evidence>
<keyword evidence="10 19" id="KW-0418">Kinase</keyword>
<dbReference type="GO" id="GO:0005524">
    <property type="term" value="F:ATP binding"/>
    <property type="evidence" value="ECO:0007669"/>
    <property type="project" value="UniProtKB-KW"/>
</dbReference>
<evidence type="ECO:0000256" key="6">
    <source>
        <dbReference type="ARBA" id="ARBA00022729"/>
    </source>
</evidence>
<evidence type="ECO:0000256" key="2">
    <source>
        <dbReference type="ARBA" id="ARBA00022475"/>
    </source>
</evidence>